<sequence length="147" mass="16540">MEPDDVVRQFLDRLSAGDTRGALGLVDDGIVYTNVGFPTARGRRQTAFVLRQLDRPFMGFGVKVVNSAADGAVVLTERVDELRIGKLRAQFWVCGRFEVRAGRITVWRDYFDLFDMTKAFVRGIAALVVPSIQKPLNQRHDRAEVVN</sequence>
<keyword evidence="2" id="KW-0378">Hydrolase</keyword>
<gene>
    <name evidence="2" type="ORF">ACFQS9_03315</name>
</gene>
<organism evidence="2 3">
    <name type="scientific">Rhodococcus daqingensis</name>
    <dbReference type="NCBI Taxonomy" id="2479363"/>
    <lineage>
        <taxon>Bacteria</taxon>
        <taxon>Bacillati</taxon>
        <taxon>Actinomycetota</taxon>
        <taxon>Actinomycetes</taxon>
        <taxon>Mycobacteriales</taxon>
        <taxon>Nocardiaceae</taxon>
        <taxon>Rhodococcus</taxon>
    </lineage>
</organism>
<dbReference type="RefSeq" id="WP_378401626.1">
    <property type="nucleotide sequence ID" value="NZ_JBHTCS010000002.1"/>
</dbReference>
<proteinExistence type="predicted"/>
<dbReference type="Gene3D" id="3.10.450.50">
    <property type="match status" value="1"/>
</dbReference>
<dbReference type="InterPro" id="IPR032710">
    <property type="entry name" value="NTF2-like_dom_sf"/>
</dbReference>
<dbReference type="Proteomes" id="UP001596484">
    <property type="component" value="Unassembled WGS sequence"/>
</dbReference>
<evidence type="ECO:0000313" key="3">
    <source>
        <dbReference type="Proteomes" id="UP001596484"/>
    </source>
</evidence>
<dbReference type="EMBL" id="JBHTCS010000002">
    <property type="protein sequence ID" value="MFC7446914.1"/>
    <property type="molecule type" value="Genomic_DNA"/>
</dbReference>
<dbReference type="InterPro" id="IPR013100">
    <property type="entry name" value="LEH"/>
</dbReference>
<evidence type="ECO:0000313" key="2">
    <source>
        <dbReference type="EMBL" id="MFC7446914.1"/>
    </source>
</evidence>
<dbReference type="Pfam" id="PF07858">
    <property type="entry name" value="LEH"/>
    <property type="match status" value="1"/>
</dbReference>
<accession>A0ABW2RTP0</accession>
<comment type="caution">
    <text evidence="2">The sequence shown here is derived from an EMBL/GenBank/DDBJ whole genome shotgun (WGS) entry which is preliminary data.</text>
</comment>
<name>A0ABW2RTP0_9NOCA</name>
<evidence type="ECO:0000259" key="1">
    <source>
        <dbReference type="Pfam" id="PF07858"/>
    </source>
</evidence>
<protein>
    <submittedName>
        <fullName evidence="2">Limonene-1,2-epoxide hydrolase family protein</fullName>
    </submittedName>
</protein>
<keyword evidence="3" id="KW-1185">Reference proteome</keyword>
<dbReference type="SUPFAM" id="SSF54427">
    <property type="entry name" value="NTF2-like"/>
    <property type="match status" value="1"/>
</dbReference>
<feature type="domain" description="Limonene-1,2-epoxide hydrolase" evidence="1">
    <location>
        <begin position="3"/>
        <end position="122"/>
    </location>
</feature>
<dbReference type="GO" id="GO:0016787">
    <property type="term" value="F:hydrolase activity"/>
    <property type="evidence" value="ECO:0007669"/>
    <property type="project" value="UniProtKB-KW"/>
</dbReference>
<reference evidence="3" key="1">
    <citation type="journal article" date="2019" name="Int. J. Syst. Evol. Microbiol.">
        <title>The Global Catalogue of Microorganisms (GCM) 10K type strain sequencing project: providing services to taxonomists for standard genome sequencing and annotation.</title>
        <authorList>
            <consortium name="The Broad Institute Genomics Platform"/>
            <consortium name="The Broad Institute Genome Sequencing Center for Infectious Disease"/>
            <person name="Wu L."/>
            <person name="Ma J."/>
        </authorList>
    </citation>
    <scope>NUCLEOTIDE SEQUENCE [LARGE SCALE GENOMIC DNA]</scope>
    <source>
        <strain evidence="3">ICMP 19430</strain>
    </source>
</reference>